<organism evidence="2 3">
    <name type="scientific">Paenibacillus arenosi</name>
    <dbReference type="NCBI Taxonomy" id="2774142"/>
    <lineage>
        <taxon>Bacteria</taxon>
        <taxon>Bacillati</taxon>
        <taxon>Bacillota</taxon>
        <taxon>Bacilli</taxon>
        <taxon>Bacillales</taxon>
        <taxon>Paenibacillaceae</taxon>
        <taxon>Paenibacillus</taxon>
    </lineage>
</organism>
<proteinExistence type="predicted"/>
<keyword evidence="2" id="KW-0240">DNA-directed RNA polymerase</keyword>
<evidence type="ECO:0000313" key="3">
    <source>
        <dbReference type="Proteomes" id="UP000634529"/>
    </source>
</evidence>
<sequence length="152" mass="16261">MRVTTFLTGLTIGALAGIYLADRRSFEQLQSKLQTAGDVVNDVVGKARNRAVETALDSFAQGASSVGSTQTQVKATHASTTSVSKEHHTPRLDQIKELIERDPEVKKQVDAILRESGAARALSTSETHVPAVVAHEAAKSSHKTSAHHQSSH</sequence>
<dbReference type="GO" id="GO:0000428">
    <property type="term" value="C:DNA-directed RNA polymerase complex"/>
    <property type="evidence" value="ECO:0007669"/>
    <property type="project" value="UniProtKB-KW"/>
</dbReference>
<evidence type="ECO:0000256" key="1">
    <source>
        <dbReference type="SAM" id="MobiDB-lite"/>
    </source>
</evidence>
<reference evidence="2 3" key="1">
    <citation type="submission" date="2020-09" db="EMBL/GenBank/DDBJ databases">
        <title>Paenibacillus sp. CAU 1523 isolated from sand of Haeundae Beach.</title>
        <authorList>
            <person name="Kim W."/>
        </authorList>
    </citation>
    <scope>NUCLEOTIDE SEQUENCE [LARGE SCALE GENOMIC DNA]</scope>
    <source>
        <strain evidence="2 3">CAU 1523</strain>
    </source>
</reference>
<gene>
    <name evidence="2" type="ORF">IFO66_04980</name>
</gene>
<protein>
    <submittedName>
        <fullName evidence="2">DNA-directed RNA polymerase</fullName>
    </submittedName>
</protein>
<evidence type="ECO:0000313" key="2">
    <source>
        <dbReference type="EMBL" id="MBD8497655.1"/>
    </source>
</evidence>
<accession>A0ABR9AU70</accession>
<name>A0ABR9AU70_9BACL</name>
<feature type="region of interest" description="Disordered" evidence="1">
    <location>
        <begin position="60"/>
        <end position="88"/>
    </location>
</feature>
<dbReference type="Proteomes" id="UP000634529">
    <property type="component" value="Unassembled WGS sequence"/>
</dbReference>
<keyword evidence="2" id="KW-0804">Transcription</keyword>
<feature type="compositionally biased region" description="Polar residues" evidence="1">
    <location>
        <begin position="61"/>
        <end position="83"/>
    </location>
</feature>
<dbReference type="RefSeq" id="WP_192024057.1">
    <property type="nucleotide sequence ID" value="NZ_JACYTN010000002.1"/>
</dbReference>
<dbReference type="EMBL" id="JACYTN010000002">
    <property type="protein sequence ID" value="MBD8497655.1"/>
    <property type="molecule type" value="Genomic_DNA"/>
</dbReference>
<keyword evidence="3" id="KW-1185">Reference proteome</keyword>
<comment type="caution">
    <text evidence="2">The sequence shown here is derived from an EMBL/GenBank/DDBJ whole genome shotgun (WGS) entry which is preliminary data.</text>
</comment>